<proteinExistence type="predicted"/>
<name>A0ABR7HHW7_9FIRM</name>
<evidence type="ECO:0000313" key="1">
    <source>
        <dbReference type="EMBL" id="MBC5727070.1"/>
    </source>
</evidence>
<gene>
    <name evidence="1" type="ORF">H8R91_00730</name>
</gene>
<dbReference type="Proteomes" id="UP000636755">
    <property type="component" value="Unassembled WGS sequence"/>
</dbReference>
<sequence>MAEAKKTAQEFSTYKGRPLVRCGDEIYYGNMSEPYVIRLQVKSKNEVKGLQVADKVTVQLLATDPDLSPRKKLVKSSEKHGLFVAMDIADIWLERALANN</sequence>
<dbReference type="EMBL" id="JACOPS010000001">
    <property type="protein sequence ID" value="MBC5727070.1"/>
    <property type="molecule type" value="Genomic_DNA"/>
</dbReference>
<comment type="caution">
    <text evidence="1">The sequence shown here is derived from an EMBL/GenBank/DDBJ whole genome shotgun (WGS) entry which is preliminary data.</text>
</comment>
<organism evidence="1 2">
    <name type="scientific">Ruminococcus intestinalis</name>
    <dbReference type="NCBI Taxonomy" id="2763066"/>
    <lineage>
        <taxon>Bacteria</taxon>
        <taxon>Bacillati</taxon>
        <taxon>Bacillota</taxon>
        <taxon>Clostridia</taxon>
        <taxon>Eubacteriales</taxon>
        <taxon>Oscillospiraceae</taxon>
        <taxon>Ruminococcus</taxon>
    </lineage>
</organism>
<protein>
    <submittedName>
        <fullName evidence="1">Uncharacterized protein</fullName>
    </submittedName>
</protein>
<evidence type="ECO:0000313" key="2">
    <source>
        <dbReference type="Proteomes" id="UP000636755"/>
    </source>
</evidence>
<keyword evidence="2" id="KW-1185">Reference proteome</keyword>
<dbReference type="RefSeq" id="WP_186934490.1">
    <property type="nucleotide sequence ID" value="NZ_JACOPS010000001.1"/>
</dbReference>
<reference evidence="1 2" key="1">
    <citation type="submission" date="2020-08" db="EMBL/GenBank/DDBJ databases">
        <title>Genome public.</title>
        <authorList>
            <person name="Liu C."/>
            <person name="Sun Q."/>
        </authorList>
    </citation>
    <scope>NUCLEOTIDE SEQUENCE [LARGE SCALE GENOMIC DNA]</scope>
    <source>
        <strain evidence="1 2">NSJ-71</strain>
    </source>
</reference>
<accession>A0ABR7HHW7</accession>